<protein>
    <submittedName>
        <fullName evidence="2">Uncharacterized protein</fullName>
    </submittedName>
</protein>
<keyword evidence="1" id="KW-1133">Transmembrane helix</keyword>
<feature type="transmembrane region" description="Helical" evidence="1">
    <location>
        <begin position="76"/>
        <end position="97"/>
    </location>
</feature>
<gene>
    <name evidence="2" type="ORF">SAMN05216561_103174</name>
</gene>
<sequence>MRRVVLALLSVVILGILGMHVLSQHCAPTAQAEHGTHSTPSEHAGHAADPVAAAAASAASAVVAVSTGDAGGSAQLGMLLCAFIVLASAIALLLVGLRGHTVLPSYDVRRARSLVPRLRASPSGTGPPPVWQFSVIRC</sequence>
<keyword evidence="1" id="KW-0472">Membrane</keyword>
<keyword evidence="1" id="KW-0812">Transmembrane</keyword>
<dbReference type="AlphaFoldDB" id="A0A1I3E141"/>
<dbReference type="Proteomes" id="UP000198649">
    <property type="component" value="Unassembled WGS sequence"/>
</dbReference>
<keyword evidence="3" id="KW-1185">Reference proteome</keyword>
<reference evidence="2 3" key="1">
    <citation type="submission" date="2016-10" db="EMBL/GenBank/DDBJ databases">
        <authorList>
            <person name="de Groot N.N."/>
        </authorList>
    </citation>
    <scope>NUCLEOTIDE SEQUENCE [LARGE SCALE GENOMIC DNA]</scope>
    <source>
        <strain evidence="2 3">CGMCC 1.11156</strain>
    </source>
</reference>
<dbReference type="STRING" id="1005945.SAMN05216561_103174"/>
<name>A0A1I3E141_9ACTN</name>
<proteinExistence type="predicted"/>
<organism evidence="2 3">
    <name type="scientific">Nocardioides psychrotolerans</name>
    <dbReference type="NCBI Taxonomy" id="1005945"/>
    <lineage>
        <taxon>Bacteria</taxon>
        <taxon>Bacillati</taxon>
        <taxon>Actinomycetota</taxon>
        <taxon>Actinomycetes</taxon>
        <taxon>Propionibacteriales</taxon>
        <taxon>Nocardioidaceae</taxon>
        <taxon>Nocardioides</taxon>
    </lineage>
</organism>
<dbReference type="RefSeq" id="WP_091110986.1">
    <property type="nucleotide sequence ID" value="NZ_BKAF01000007.1"/>
</dbReference>
<evidence type="ECO:0000256" key="1">
    <source>
        <dbReference type="SAM" id="Phobius"/>
    </source>
</evidence>
<accession>A0A1I3E141</accession>
<evidence type="ECO:0000313" key="2">
    <source>
        <dbReference type="EMBL" id="SFH92712.1"/>
    </source>
</evidence>
<dbReference type="EMBL" id="FOQG01000003">
    <property type="protein sequence ID" value="SFH92712.1"/>
    <property type="molecule type" value="Genomic_DNA"/>
</dbReference>
<evidence type="ECO:0000313" key="3">
    <source>
        <dbReference type="Proteomes" id="UP000198649"/>
    </source>
</evidence>